<evidence type="ECO:0000256" key="1">
    <source>
        <dbReference type="SAM" id="SignalP"/>
    </source>
</evidence>
<dbReference type="Gramene" id="TKW03790">
    <property type="protein sequence ID" value="TKW03790"/>
    <property type="gene ID" value="SEVIR_7G066600v2"/>
</dbReference>
<proteinExistence type="predicted"/>
<gene>
    <name evidence="2" type="ORF">SEVIR_7G066600v2</name>
</gene>
<name>A0A4U6TMI0_SETVI</name>
<evidence type="ECO:0000313" key="3">
    <source>
        <dbReference type="Proteomes" id="UP000298652"/>
    </source>
</evidence>
<keyword evidence="3" id="KW-1185">Reference proteome</keyword>
<sequence length="67" mass="7544">MEPVPSMLVGAVLVVGALLSPIHPPEEIPHAPENAASRSYMTWYCKERVGVYDLYWQYNSRTHTVKG</sequence>
<keyword evidence="1" id="KW-0732">Signal</keyword>
<reference evidence="2" key="1">
    <citation type="submission" date="2019-03" db="EMBL/GenBank/DDBJ databases">
        <title>WGS assembly of Setaria viridis.</title>
        <authorList>
            <person name="Huang P."/>
            <person name="Jenkins J."/>
            <person name="Grimwood J."/>
            <person name="Barry K."/>
            <person name="Healey A."/>
            <person name="Mamidi S."/>
            <person name="Sreedasyam A."/>
            <person name="Shu S."/>
            <person name="Feldman M."/>
            <person name="Wu J."/>
            <person name="Yu Y."/>
            <person name="Chen C."/>
            <person name="Johnson J."/>
            <person name="Rokhsar D."/>
            <person name="Baxter I."/>
            <person name="Schmutz J."/>
            <person name="Brutnell T."/>
            <person name="Kellogg E."/>
        </authorList>
    </citation>
    <scope>NUCLEOTIDE SEQUENCE [LARGE SCALE GENOMIC DNA]</scope>
</reference>
<feature type="chain" id="PRO_5020952414" evidence="1">
    <location>
        <begin position="20"/>
        <end position="67"/>
    </location>
</feature>
<dbReference type="Proteomes" id="UP000298652">
    <property type="component" value="Chromosome 7"/>
</dbReference>
<dbReference type="AlphaFoldDB" id="A0A4U6TMI0"/>
<evidence type="ECO:0000313" key="2">
    <source>
        <dbReference type="EMBL" id="TKW03790.1"/>
    </source>
</evidence>
<protein>
    <submittedName>
        <fullName evidence="2">Uncharacterized protein</fullName>
    </submittedName>
</protein>
<dbReference type="EMBL" id="CM016558">
    <property type="protein sequence ID" value="TKW03790.1"/>
    <property type="molecule type" value="Genomic_DNA"/>
</dbReference>
<organism evidence="2 3">
    <name type="scientific">Setaria viridis</name>
    <name type="common">Green bristlegrass</name>
    <name type="synonym">Setaria italica subsp. viridis</name>
    <dbReference type="NCBI Taxonomy" id="4556"/>
    <lineage>
        <taxon>Eukaryota</taxon>
        <taxon>Viridiplantae</taxon>
        <taxon>Streptophyta</taxon>
        <taxon>Embryophyta</taxon>
        <taxon>Tracheophyta</taxon>
        <taxon>Spermatophyta</taxon>
        <taxon>Magnoliopsida</taxon>
        <taxon>Liliopsida</taxon>
        <taxon>Poales</taxon>
        <taxon>Poaceae</taxon>
        <taxon>PACMAD clade</taxon>
        <taxon>Panicoideae</taxon>
        <taxon>Panicodae</taxon>
        <taxon>Paniceae</taxon>
        <taxon>Cenchrinae</taxon>
        <taxon>Setaria</taxon>
    </lineage>
</organism>
<accession>A0A4U6TMI0</accession>
<feature type="signal peptide" evidence="1">
    <location>
        <begin position="1"/>
        <end position="19"/>
    </location>
</feature>